<keyword evidence="7 8" id="KW-0862">Zinc</keyword>
<reference evidence="10 11" key="1">
    <citation type="submission" date="2018-06" db="EMBL/GenBank/DDBJ databases">
        <title>Paenibacillus montanisoli sp. nov., isolated from mountain area soil.</title>
        <authorList>
            <person name="Wu M."/>
        </authorList>
    </citation>
    <scope>NUCLEOTIDE SEQUENCE [LARGE SCALE GENOMIC DNA]</scope>
    <source>
        <strain evidence="10 11">RA17</strain>
    </source>
</reference>
<evidence type="ECO:0000256" key="8">
    <source>
        <dbReference type="HAMAP-Rule" id="MF_01645"/>
    </source>
</evidence>
<comment type="PTM">
    <text evidence="8">Carboxylation allows a single lysine to coordinate two zinc ions.</text>
</comment>
<dbReference type="PROSITE" id="PS00482">
    <property type="entry name" value="DIHYDROOROTASE_1"/>
    <property type="match status" value="1"/>
</dbReference>
<dbReference type="Pfam" id="PF01979">
    <property type="entry name" value="Amidohydro_1"/>
    <property type="match status" value="1"/>
</dbReference>
<dbReference type="GO" id="GO:0000256">
    <property type="term" value="P:allantoin catabolic process"/>
    <property type="evidence" value="ECO:0007669"/>
    <property type="project" value="UniProtKB-UniRule"/>
</dbReference>
<dbReference type="OrthoDB" id="9765462at2"/>
<feature type="binding site" evidence="8">
    <location>
        <position position="191"/>
    </location>
    <ligand>
        <name>Zn(2+)</name>
        <dbReference type="ChEBI" id="CHEBI:29105"/>
        <label>2</label>
    </ligand>
</feature>
<comment type="similarity">
    <text evidence="2">Belongs to the metallo-dependent hydrolases superfamily. DHOase family. Class I DHOase subfamily.</text>
</comment>
<evidence type="ECO:0000259" key="9">
    <source>
        <dbReference type="Pfam" id="PF01979"/>
    </source>
</evidence>
<dbReference type="EC" id="3.5.2.5" evidence="8"/>
<dbReference type="HAMAP" id="MF_01645">
    <property type="entry name" value="Hydantoinase"/>
    <property type="match status" value="1"/>
</dbReference>
<dbReference type="Gene3D" id="2.30.40.10">
    <property type="entry name" value="Urease, subunit C, domain 1"/>
    <property type="match status" value="1"/>
</dbReference>
<dbReference type="EMBL" id="QLUW01000001">
    <property type="protein sequence ID" value="RAP77775.1"/>
    <property type="molecule type" value="Genomic_DNA"/>
</dbReference>
<comment type="pathway">
    <text evidence="8">Nitrogen metabolism; (S)-allantoin degradation; allantoate from (S)-allantoin: step 1/1.</text>
</comment>
<organism evidence="10 11">
    <name type="scientific">Paenibacillus montanisoli</name>
    <dbReference type="NCBI Taxonomy" id="2081970"/>
    <lineage>
        <taxon>Bacteria</taxon>
        <taxon>Bacillati</taxon>
        <taxon>Bacillota</taxon>
        <taxon>Bacilli</taxon>
        <taxon>Bacillales</taxon>
        <taxon>Paenibacillaceae</taxon>
        <taxon>Paenibacillus</taxon>
    </lineage>
</organism>
<protein>
    <recommendedName>
        <fullName evidence="8">Allantoinase</fullName>
        <ecNumber evidence="8">3.5.2.5</ecNumber>
    </recommendedName>
    <alternativeName>
        <fullName evidence="8">Allantoin-utilizing enzyme</fullName>
    </alternativeName>
</protein>
<evidence type="ECO:0000256" key="6">
    <source>
        <dbReference type="ARBA" id="ARBA00022801"/>
    </source>
</evidence>
<feature type="binding site" evidence="8">
    <location>
        <position position="66"/>
    </location>
    <ligand>
        <name>Zn(2+)</name>
        <dbReference type="ChEBI" id="CHEBI:29105"/>
        <label>1</label>
    </ligand>
</feature>
<comment type="subunit">
    <text evidence="3 8">Homotetramer.</text>
</comment>
<evidence type="ECO:0000256" key="1">
    <source>
        <dbReference type="ARBA" id="ARBA00002368"/>
    </source>
</evidence>
<dbReference type="Proteomes" id="UP000249260">
    <property type="component" value="Unassembled WGS sequence"/>
</dbReference>
<proteinExistence type="inferred from homology"/>
<feature type="binding site" description="via carbamate group" evidence="8">
    <location>
        <position position="152"/>
    </location>
    <ligand>
        <name>Zn(2+)</name>
        <dbReference type="ChEBI" id="CHEBI:29105"/>
        <label>2</label>
    </ligand>
</feature>
<dbReference type="RefSeq" id="WP_112880898.1">
    <property type="nucleotide sequence ID" value="NZ_QLUW01000001.1"/>
</dbReference>
<comment type="catalytic activity">
    <reaction evidence="8">
        <text>(S)-allantoin + H2O = allantoate + H(+)</text>
        <dbReference type="Rhea" id="RHEA:17029"/>
        <dbReference type="ChEBI" id="CHEBI:15377"/>
        <dbReference type="ChEBI" id="CHEBI:15378"/>
        <dbReference type="ChEBI" id="CHEBI:15678"/>
        <dbReference type="ChEBI" id="CHEBI:17536"/>
        <dbReference type="EC" id="3.5.2.5"/>
    </reaction>
</comment>
<accession>A0A328UA29</accession>
<dbReference type="SUPFAM" id="SSF51556">
    <property type="entry name" value="Metallo-dependent hydrolases"/>
    <property type="match status" value="1"/>
</dbReference>
<dbReference type="InterPro" id="IPR011059">
    <property type="entry name" value="Metal-dep_hydrolase_composite"/>
</dbReference>
<gene>
    <name evidence="8 10" type="primary">allB</name>
    <name evidence="10" type="ORF">DL346_04775</name>
</gene>
<dbReference type="UniPathway" id="UPA00395">
    <property type="reaction ID" value="UER00653"/>
</dbReference>
<dbReference type="NCBIfam" id="TIGR03178">
    <property type="entry name" value="allantoinase"/>
    <property type="match status" value="1"/>
</dbReference>
<feature type="binding site" evidence="8">
    <location>
        <position position="64"/>
    </location>
    <ligand>
        <name>Zn(2+)</name>
        <dbReference type="ChEBI" id="CHEBI:29105"/>
        <label>1</label>
    </ligand>
</feature>
<keyword evidence="4 8" id="KW-0659">Purine metabolism</keyword>
<keyword evidence="5 8" id="KW-0479">Metal-binding</keyword>
<dbReference type="InterPro" id="IPR002195">
    <property type="entry name" value="Dihydroorotase_CS"/>
</dbReference>
<comment type="function">
    <text evidence="1">Catalyzes the reversible cyclization of carbamoyl aspartate to dihydroorotate.</text>
</comment>
<evidence type="ECO:0000256" key="5">
    <source>
        <dbReference type="ARBA" id="ARBA00022723"/>
    </source>
</evidence>
<dbReference type="GO" id="GO:0008270">
    <property type="term" value="F:zinc ion binding"/>
    <property type="evidence" value="ECO:0007669"/>
    <property type="project" value="InterPro"/>
</dbReference>
<comment type="caution">
    <text evidence="10">The sequence shown here is derived from an EMBL/GenBank/DDBJ whole genome shotgun (WGS) entry which is preliminary data.</text>
</comment>
<dbReference type="GO" id="GO:0005737">
    <property type="term" value="C:cytoplasm"/>
    <property type="evidence" value="ECO:0007669"/>
    <property type="project" value="TreeGrafter"/>
</dbReference>
<keyword evidence="11" id="KW-1185">Reference proteome</keyword>
<feature type="modified residue" description="N6-carboxylysine" evidence="8">
    <location>
        <position position="152"/>
    </location>
</feature>
<sequence length="468" mass="49754">MQRKRWDVLVVKGHVVLPGGTDLVDIGIRDGKIISVGPDLPEADAERVLSAEGKHVFAGVVDAHVHLNEPGLGAWEGFATGTAALAAGGCTAFIDMPLNGLPPTVNLPALELKLAAARQDGAHVDYALWGGLVPGNAGELAALAGAGVVGFKAFMSSPGDTGEGCFQHVDDAMLFEGMQAIASLGGILSLHAESEPIVSALAAQKLAAGDRTMRDYLDARPPQAELEAVKLALDMARRTGCRLHFVHISTAEAIDLISEAKRDGLDVTAETCPHYLAFTDEDVIRIGAGAKCSPPIRSAREREELWKRLAEGEIDLVASDHSPCPPSMKEAENGNYFEAWGGILGAQSTLEVVVTEGWHKRGIPLHVLSRALSAAPAERFGLNVYKGKIEIGLDADLAVVDLNAPYVLSAEQLLYKHPHSAYVGCRFGCQVEMTLLRGNIIYKRRADTGEGKIVGTANGRRLLPGRRP</sequence>
<dbReference type="InterPro" id="IPR006680">
    <property type="entry name" value="Amidohydro-rel"/>
</dbReference>
<evidence type="ECO:0000313" key="11">
    <source>
        <dbReference type="Proteomes" id="UP000249260"/>
    </source>
</evidence>
<dbReference type="InterPro" id="IPR017593">
    <property type="entry name" value="Allantoinase"/>
</dbReference>
<dbReference type="Gene3D" id="3.20.20.140">
    <property type="entry name" value="Metal-dependent hydrolases"/>
    <property type="match status" value="1"/>
</dbReference>
<dbReference type="PANTHER" id="PTHR43668">
    <property type="entry name" value="ALLANTOINASE"/>
    <property type="match status" value="1"/>
</dbReference>
<feature type="binding site" evidence="8">
    <location>
        <position position="320"/>
    </location>
    <ligand>
        <name>Zn(2+)</name>
        <dbReference type="ChEBI" id="CHEBI:29105"/>
        <label>1</label>
    </ligand>
</feature>
<dbReference type="GO" id="GO:0050897">
    <property type="term" value="F:cobalt ion binding"/>
    <property type="evidence" value="ECO:0007669"/>
    <property type="project" value="InterPro"/>
</dbReference>
<feature type="binding site" evidence="8">
    <location>
        <position position="247"/>
    </location>
    <ligand>
        <name>Zn(2+)</name>
        <dbReference type="ChEBI" id="CHEBI:29105"/>
        <label>2</label>
    </ligand>
</feature>
<dbReference type="SUPFAM" id="SSF51338">
    <property type="entry name" value="Composite domain of metallo-dependent hydrolases"/>
    <property type="match status" value="1"/>
</dbReference>
<evidence type="ECO:0000256" key="7">
    <source>
        <dbReference type="ARBA" id="ARBA00022833"/>
    </source>
</evidence>
<feature type="binding site" description="via carbamate group" evidence="8">
    <location>
        <position position="152"/>
    </location>
    <ligand>
        <name>Zn(2+)</name>
        <dbReference type="ChEBI" id="CHEBI:29105"/>
        <label>1</label>
    </ligand>
</feature>
<dbReference type="GO" id="GO:0006145">
    <property type="term" value="P:purine nucleobase catabolic process"/>
    <property type="evidence" value="ECO:0007669"/>
    <property type="project" value="TreeGrafter"/>
</dbReference>
<evidence type="ECO:0000256" key="3">
    <source>
        <dbReference type="ARBA" id="ARBA00011881"/>
    </source>
</evidence>
<comment type="function">
    <text evidence="8">Catalyzes the conversion of allantoin (5-ureidohydantoin) to allantoic acid by hydrolytic cleavage of the five-member hydantoin ring.</text>
</comment>
<evidence type="ECO:0000313" key="10">
    <source>
        <dbReference type="EMBL" id="RAP77775.1"/>
    </source>
</evidence>
<dbReference type="GO" id="GO:0004038">
    <property type="term" value="F:allantoinase activity"/>
    <property type="evidence" value="ECO:0007669"/>
    <property type="project" value="UniProtKB-UniRule"/>
</dbReference>
<evidence type="ECO:0000256" key="4">
    <source>
        <dbReference type="ARBA" id="ARBA00022631"/>
    </source>
</evidence>
<keyword evidence="6 8" id="KW-0378">Hydrolase</keyword>
<name>A0A328UA29_9BACL</name>
<evidence type="ECO:0000256" key="2">
    <source>
        <dbReference type="ARBA" id="ARBA00010286"/>
    </source>
</evidence>
<comment type="cofactor">
    <cofactor evidence="8">
        <name>Zn(2+)</name>
        <dbReference type="ChEBI" id="CHEBI:29105"/>
    </cofactor>
    <text evidence="8">Binds 2 Zn(2+) ions per subunit.</text>
</comment>
<dbReference type="InterPro" id="IPR047604">
    <property type="entry name" value="Allantoinase_bact"/>
</dbReference>
<dbReference type="InterPro" id="IPR050138">
    <property type="entry name" value="DHOase/Allantoinase_Hydrolase"/>
</dbReference>
<dbReference type="AlphaFoldDB" id="A0A328UA29"/>
<dbReference type="InterPro" id="IPR032466">
    <property type="entry name" value="Metal_Hydrolase"/>
</dbReference>
<dbReference type="PANTHER" id="PTHR43668:SF4">
    <property type="entry name" value="ALLANTOINASE"/>
    <property type="match status" value="1"/>
</dbReference>
<comment type="similarity">
    <text evidence="8">Belongs to the metallo-dependent hydrolases superfamily. Allantoinase family.</text>
</comment>
<feature type="domain" description="Amidohydrolase-related" evidence="9">
    <location>
        <begin position="56"/>
        <end position="440"/>
    </location>
</feature>